<evidence type="ECO:0000256" key="13">
    <source>
        <dbReference type="ARBA" id="ARBA00032283"/>
    </source>
</evidence>
<dbReference type="SUPFAM" id="SSF51197">
    <property type="entry name" value="Clavaminate synthase-like"/>
    <property type="match status" value="1"/>
</dbReference>
<dbReference type="FunFam" id="3.60.130.10:FF:000001">
    <property type="entry name" value="Trimethyllysine dioxygenase, mitochondrial"/>
    <property type="match status" value="1"/>
</dbReference>
<evidence type="ECO:0000313" key="19">
    <source>
        <dbReference type="EMBL" id="KAG9236755.1"/>
    </source>
</evidence>
<keyword evidence="20" id="KW-1185">Reference proteome</keyword>
<evidence type="ECO:0000256" key="7">
    <source>
        <dbReference type="ARBA" id="ARBA00022873"/>
    </source>
</evidence>
<dbReference type="InterPro" id="IPR010376">
    <property type="entry name" value="GBBH-like_N"/>
</dbReference>
<keyword evidence="10" id="KW-0408">Iron</keyword>
<dbReference type="InterPro" id="IPR003819">
    <property type="entry name" value="TauD/TfdA-like"/>
</dbReference>
<evidence type="ECO:0000259" key="18">
    <source>
        <dbReference type="Pfam" id="PF06155"/>
    </source>
</evidence>
<accession>A0A9P7YND2</accession>
<comment type="pathway">
    <text evidence="3">Amine and polyamine biosynthesis; carnitine biosynthesis.</text>
</comment>
<dbReference type="InterPro" id="IPR042098">
    <property type="entry name" value="TauD-like_sf"/>
</dbReference>
<evidence type="ECO:0000256" key="1">
    <source>
        <dbReference type="ARBA" id="ARBA00001954"/>
    </source>
</evidence>
<evidence type="ECO:0000256" key="9">
    <source>
        <dbReference type="ARBA" id="ARBA00023002"/>
    </source>
</evidence>
<feature type="region of interest" description="Disordered" evidence="16">
    <location>
        <begin position="90"/>
        <end position="114"/>
    </location>
</feature>
<evidence type="ECO:0000256" key="5">
    <source>
        <dbReference type="ARBA" id="ARBA00012267"/>
    </source>
</evidence>
<dbReference type="Gene3D" id="3.60.130.10">
    <property type="entry name" value="Clavaminate synthase-like"/>
    <property type="match status" value="1"/>
</dbReference>
<feature type="domain" description="TauD/TfdA-like" evidence="17">
    <location>
        <begin position="273"/>
        <end position="544"/>
    </location>
</feature>
<dbReference type="Pfam" id="PF02668">
    <property type="entry name" value="TauD"/>
    <property type="match status" value="1"/>
</dbReference>
<comment type="similarity">
    <text evidence="4">Belongs to the gamma-BBH/TMLD family.</text>
</comment>
<comment type="cofactor">
    <cofactor evidence="1">
        <name>Fe(2+)</name>
        <dbReference type="ChEBI" id="CHEBI:29033"/>
    </cofactor>
</comment>
<comment type="caution">
    <text evidence="19">The sequence shown here is derived from an EMBL/GenBank/DDBJ whole genome shotgun (WGS) entry which is preliminary data.</text>
</comment>
<keyword evidence="7" id="KW-0124">Carnitine biosynthesis</keyword>
<dbReference type="GO" id="GO:0005739">
    <property type="term" value="C:mitochondrion"/>
    <property type="evidence" value="ECO:0007669"/>
    <property type="project" value="TreeGrafter"/>
</dbReference>
<keyword evidence="9" id="KW-0560">Oxidoreductase</keyword>
<proteinExistence type="inferred from homology"/>
<dbReference type="GO" id="GO:0050353">
    <property type="term" value="F:trimethyllysine dioxygenase activity"/>
    <property type="evidence" value="ECO:0007669"/>
    <property type="project" value="UniProtKB-EC"/>
</dbReference>
<comment type="cofactor">
    <cofactor evidence="2">
        <name>L-ascorbate</name>
        <dbReference type="ChEBI" id="CHEBI:38290"/>
    </cofactor>
</comment>
<dbReference type="InterPro" id="IPR038492">
    <property type="entry name" value="GBBH-like_N_sf"/>
</dbReference>
<dbReference type="GO" id="GO:0005506">
    <property type="term" value="F:iron ion binding"/>
    <property type="evidence" value="ECO:0007669"/>
    <property type="project" value="InterPro"/>
</dbReference>
<dbReference type="NCBIfam" id="TIGR02410">
    <property type="entry name" value="carnitine_TMLD"/>
    <property type="match status" value="1"/>
</dbReference>
<gene>
    <name evidence="19" type="ORF">BJ875DRAFT_455614</name>
</gene>
<evidence type="ECO:0000256" key="10">
    <source>
        <dbReference type="ARBA" id="ARBA00023004"/>
    </source>
</evidence>
<feature type="compositionally biased region" description="Basic and acidic residues" evidence="16">
    <location>
        <begin position="90"/>
        <end position="99"/>
    </location>
</feature>
<dbReference type="PANTHER" id="PTHR10696:SF51">
    <property type="entry name" value="TRIMETHYLLYSINE DIOXYGENASE, MITOCHONDRIAL"/>
    <property type="match status" value="1"/>
</dbReference>
<evidence type="ECO:0000256" key="15">
    <source>
        <dbReference type="ARBA" id="ARBA00049334"/>
    </source>
</evidence>
<dbReference type="OrthoDB" id="408743at2759"/>
<keyword evidence="8" id="KW-0223">Dioxygenase</keyword>
<protein>
    <recommendedName>
        <fullName evidence="5">trimethyllysine dioxygenase</fullName>
        <ecNumber evidence="5">1.14.11.8</ecNumber>
    </recommendedName>
    <alternativeName>
        <fullName evidence="12">Epsilon-trimethyllysine 2-oxoglutarate dioxygenase</fullName>
    </alternativeName>
    <alternativeName>
        <fullName evidence="11">TML hydroxylase</fullName>
    </alternativeName>
    <alternativeName>
        <fullName evidence="13">TML-alpha-ketoglutarate dioxygenase</fullName>
    </alternativeName>
</protein>
<dbReference type="GO" id="GO:0045329">
    <property type="term" value="P:carnitine biosynthetic process"/>
    <property type="evidence" value="ECO:0007669"/>
    <property type="project" value="UniProtKB-KW"/>
</dbReference>
<feature type="domain" description="Gamma-butyrobetaine hydroxylase-like N-terminal" evidence="18">
    <location>
        <begin position="173"/>
        <end position="243"/>
    </location>
</feature>
<dbReference type="Pfam" id="PF06155">
    <property type="entry name" value="GBBH-like_N"/>
    <property type="match status" value="1"/>
</dbReference>
<comment type="function">
    <text evidence="14">Converts trimethyllysine (TML) into hydroxytrimethyllysine (HTML).</text>
</comment>
<evidence type="ECO:0000256" key="16">
    <source>
        <dbReference type="SAM" id="MobiDB-lite"/>
    </source>
</evidence>
<evidence type="ECO:0000256" key="2">
    <source>
        <dbReference type="ARBA" id="ARBA00001961"/>
    </source>
</evidence>
<dbReference type="EMBL" id="MU251400">
    <property type="protein sequence ID" value="KAG9236755.1"/>
    <property type="molecule type" value="Genomic_DNA"/>
</dbReference>
<evidence type="ECO:0000256" key="3">
    <source>
        <dbReference type="ARBA" id="ARBA00005022"/>
    </source>
</evidence>
<evidence type="ECO:0000256" key="6">
    <source>
        <dbReference type="ARBA" id="ARBA00022723"/>
    </source>
</evidence>
<dbReference type="AlphaFoldDB" id="A0A9P7YND2"/>
<evidence type="ECO:0000259" key="17">
    <source>
        <dbReference type="Pfam" id="PF02668"/>
    </source>
</evidence>
<dbReference type="CDD" id="cd00250">
    <property type="entry name" value="CAS_like"/>
    <property type="match status" value="1"/>
</dbReference>
<dbReference type="InterPro" id="IPR050411">
    <property type="entry name" value="AlphaKG_dependent_hydroxylases"/>
</dbReference>
<sequence length="570" mass="64863">MSPLSQRLWLRASGVQRIKFFPSARPPPFQRFSSSDVQTPKSPAENTTSTSGPDTKSRPMVSVIGLRNKSEVAVEEHVLGIDLSELTPERRSEKLDRLGKQSVSASRDSSKKVLQGDVAPRARLSPVHDQLFDIYEVDGEIPGGKESTDRVTDTFMPKWGSWGVLLKFRAYAGSETVELPNFWLRDSCLCPRCVNQDTMQRGFDTFSIPRDVMPTKVVTAKAGLLITWNHENHESLYTWDWIRRHRNAEGASIIDSKGLPIEEKDRIILWGAEIAENPPSIHYDQIMTDDSWVGQWTENIRKYGFCYVDGCPVSPAKTEKLLERIAFIRITHYGILHIPQCKHALTNLGGFYDFTSDLTMKDTAYTSLALPAHTDTTYFSDPAGLQMFHLLSHTDGTGGKSLLVDGFNAALQLQKEDERACRALCDKDLSFHASGNEGITIMPARKFPVLTLKQRQEGKLTAWRRGVPFEQVRWNNDDRGVPVLDGKMTAEQWYTAARKFDQILKRKDMEYWAQLEPGRPLIFDNWRVLHGRSAFTGKRRICGGYINRDDYISRWRNTNFSREEALQQVL</sequence>
<dbReference type="InterPro" id="IPR012776">
    <property type="entry name" value="Trimethyllysine_dOase"/>
</dbReference>
<evidence type="ECO:0000256" key="14">
    <source>
        <dbReference type="ARBA" id="ARBA00046008"/>
    </source>
</evidence>
<evidence type="ECO:0000256" key="8">
    <source>
        <dbReference type="ARBA" id="ARBA00022964"/>
    </source>
</evidence>
<comment type="catalytic activity">
    <reaction evidence="15">
        <text>N(6),N(6),N(6)-trimethyl-L-lysine + 2-oxoglutarate + O2 = (3S)-3-hydroxy-N(6),N(6),N(6)-trimethyl-L-lysine + succinate + CO2</text>
        <dbReference type="Rhea" id="RHEA:14181"/>
        <dbReference type="ChEBI" id="CHEBI:15379"/>
        <dbReference type="ChEBI" id="CHEBI:16526"/>
        <dbReference type="ChEBI" id="CHEBI:16810"/>
        <dbReference type="ChEBI" id="CHEBI:30031"/>
        <dbReference type="ChEBI" id="CHEBI:58100"/>
        <dbReference type="ChEBI" id="CHEBI:141499"/>
        <dbReference type="EC" id="1.14.11.8"/>
    </reaction>
</comment>
<dbReference type="EC" id="1.14.11.8" evidence="5"/>
<dbReference type="Proteomes" id="UP000824998">
    <property type="component" value="Unassembled WGS sequence"/>
</dbReference>
<name>A0A9P7YND2_9HELO</name>
<feature type="region of interest" description="Disordered" evidence="16">
    <location>
        <begin position="26"/>
        <end position="59"/>
    </location>
</feature>
<dbReference type="Gene3D" id="3.30.2020.30">
    <property type="match status" value="1"/>
</dbReference>
<evidence type="ECO:0000256" key="4">
    <source>
        <dbReference type="ARBA" id="ARBA00008654"/>
    </source>
</evidence>
<keyword evidence="6" id="KW-0479">Metal-binding</keyword>
<reference evidence="19" key="1">
    <citation type="journal article" date="2021" name="IMA Fungus">
        <title>Genomic characterization of three marine fungi, including Emericellopsis atlantica sp. nov. with signatures of a generalist lifestyle and marine biomass degradation.</title>
        <authorList>
            <person name="Hagestad O.C."/>
            <person name="Hou L."/>
            <person name="Andersen J.H."/>
            <person name="Hansen E.H."/>
            <person name="Altermark B."/>
            <person name="Li C."/>
            <person name="Kuhnert E."/>
            <person name="Cox R.J."/>
            <person name="Crous P.W."/>
            <person name="Spatafora J.W."/>
            <person name="Lail K."/>
            <person name="Amirebrahimi M."/>
            <person name="Lipzen A."/>
            <person name="Pangilinan J."/>
            <person name="Andreopoulos W."/>
            <person name="Hayes R.D."/>
            <person name="Ng V."/>
            <person name="Grigoriev I.V."/>
            <person name="Jackson S.A."/>
            <person name="Sutton T.D.S."/>
            <person name="Dobson A.D.W."/>
            <person name="Rama T."/>
        </authorList>
    </citation>
    <scope>NUCLEOTIDE SEQUENCE</scope>
    <source>
        <strain evidence="19">TRa018bII</strain>
    </source>
</reference>
<dbReference type="PANTHER" id="PTHR10696">
    <property type="entry name" value="GAMMA-BUTYROBETAINE HYDROXYLASE-RELATED"/>
    <property type="match status" value="1"/>
</dbReference>
<organism evidence="19 20">
    <name type="scientific">Amylocarpus encephaloides</name>
    <dbReference type="NCBI Taxonomy" id="45428"/>
    <lineage>
        <taxon>Eukaryota</taxon>
        <taxon>Fungi</taxon>
        <taxon>Dikarya</taxon>
        <taxon>Ascomycota</taxon>
        <taxon>Pezizomycotina</taxon>
        <taxon>Leotiomycetes</taxon>
        <taxon>Helotiales</taxon>
        <taxon>Helotiales incertae sedis</taxon>
        <taxon>Amylocarpus</taxon>
    </lineage>
</organism>
<feature type="compositionally biased region" description="Polar residues" evidence="16">
    <location>
        <begin position="31"/>
        <end position="54"/>
    </location>
</feature>
<evidence type="ECO:0000313" key="20">
    <source>
        <dbReference type="Proteomes" id="UP000824998"/>
    </source>
</evidence>
<evidence type="ECO:0000256" key="11">
    <source>
        <dbReference type="ARBA" id="ARBA00030363"/>
    </source>
</evidence>
<evidence type="ECO:0000256" key="12">
    <source>
        <dbReference type="ARBA" id="ARBA00031778"/>
    </source>
</evidence>